<keyword evidence="3" id="KW-0813">Transport</keyword>
<dbReference type="PANTHER" id="PTHR30529">
    <property type="entry name" value="CYTOCHROME B561"/>
    <property type="match status" value="1"/>
</dbReference>
<evidence type="ECO:0000256" key="9">
    <source>
        <dbReference type="ARBA" id="ARBA00022989"/>
    </source>
</evidence>
<feature type="transmembrane region" description="Helical" evidence="13">
    <location>
        <begin position="46"/>
        <end position="69"/>
    </location>
</feature>
<keyword evidence="10" id="KW-0408">Iron</keyword>
<name>A0ABS9DXN2_9PROT</name>
<comment type="cofactor">
    <cofactor evidence="1">
        <name>heme b</name>
        <dbReference type="ChEBI" id="CHEBI:60344"/>
    </cofactor>
</comment>
<evidence type="ECO:0000256" key="8">
    <source>
        <dbReference type="ARBA" id="ARBA00022982"/>
    </source>
</evidence>
<evidence type="ECO:0000256" key="13">
    <source>
        <dbReference type="SAM" id="Phobius"/>
    </source>
</evidence>
<evidence type="ECO:0000313" key="16">
    <source>
        <dbReference type="Proteomes" id="UP001521209"/>
    </source>
</evidence>
<keyword evidence="16" id="KW-1185">Reference proteome</keyword>
<reference evidence="15 16" key="1">
    <citation type="submission" date="2022-01" db="EMBL/GenBank/DDBJ databases">
        <authorList>
            <person name="Won M."/>
            <person name="Kim S.-J."/>
            <person name="Kwon S.-W."/>
        </authorList>
    </citation>
    <scope>NUCLEOTIDE SEQUENCE [LARGE SCALE GENOMIC DNA]</scope>
    <source>
        <strain evidence="15 16">KCTC 23505</strain>
    </source>
</reference>
<sequence length="184" mass="20543">MEPSLSELRYRPAAQILHWIIAVAVIGLIVAGLVIHYNLVAKPTRLIIAFLHIGAGLTIFALMALRLLYRWRRTPPPLPDAIPRHEHILAALGHWSLYALILAMPVFGVLFMEGAGRTVTWFGVFALPQFVGKNPAIHHDFAFLHFWGGIALIALVAIHVGAVARHHRRGHKVLHRMLPKRASN</sequence>
<keyword evidence="9 13" id="KW-1133">Transmembrane helix</keyword>
<feature type="transmembrane region" description="Helical" evidence="13">
    <location>
        <begin position="16"/>
        <end position="40"/>
    </location>
</feature>
<dbReference type="EMBL" id="JAKGBZ010000024">
    <property type="protein sequence ID" value="MCF3947490.1"/>
    <property type="molecule type" value="Genomic_DNA"/>
</dbReference>
<evidence type="ECO:0000256" key="12">
    <source>
        <dbReference type="ARBA" id="ARBA00037975"/>
    </source>
</evidence>
<gene>
    <name evidence="15" type="ORF">L2A60_12460</name>
</gene>
<organism evidence="15 16">
    <name type="scientific">Acidiphilium iwatense</name>
    <dbReference type="NCBI Taxonomy" id="768198"/>
    <lineage>
        <taxon>Bacteria</taxon>
        <taxon>Pseudomonadati</taxon>
        <taxon>Pseudomonadota</taxon>
        <taxon>Alphaproteobacteria</taxon>
        <taxon>Acetobacterales</taxon>
        <taxon>Acidocellaceae</taxon>
        <taxon>Acidiphilium</taxon>
    </lineage>
</organism>
<feature type="domain" description="Cytochrome b561 bacterial/Ni-hydrogenase" evidence="14">
    <location>
        <begin position="9"/>
        <end position="179"/>
    </location>
</feature>
<protein>
    <submittedName>
        <fullName evidence="15">Cytochrome b</fullName>
    </submittedName>
</protein>
<keyword evidence="7" id="KW-0479">Metal-binding</keyword>
<comment type="subcellular location">
    <subcellularLocation>
        <location evidence="2">Cell membrane</location>
        <topology evidence="2">Multi-pass membrane protein</topology>
    </subcellularLocation>
</comment>
<evidence type="ECO:0000256" key="6">
    <source>
        <dbReference type="ARBA" id="ARBA00022692"/>
    </source>
</evidence>
<keyword evidence="6 13" id="KW-0812">Transmembrane</keyword>
<dbReference type="InterPro" id="IPR016174">
    <property type="entry name" value="Di-haem_cyt_TM"/>
</dbReference>
<proteinExistence type="inferred from homology"/>
<dbReference type="SUPFAM" id="SSF81342">
    <property type="entry name" value="Transmembrane di-heme cytochromes"/>
    <property type="match status" value="1"/>
</dbReference>
<keyword evidence="5" id="KW-0349">Heme</keyword>
<evidence type="ECO:0000256" key="11">
    <source>
        <dbReference type="ARBA" id="ARBA00023136"/>
    </source>
</evidence>
<dbReference type="RefSeq" id="WP_235704734.1">
    <property type="nucleotide sequence ID" value="NZ_JAKGBZ010000024.1"/>
</dbReference>
<dbReference type="Pfam" id="PF01292">
    <property type="entry name" value="Ni_hydr_CYTB"/>
    <property type="match status" value="1"/>
</dbReference>
<keyword evidence="8" id="KW-0249">Electron transport</keyword>
<evidence type="ECO:0000256" key="4">
    <source>
        <dbReference type="ARBA" id="ARBA00022475"/>
    </source>
</evidence>
<evidence type="ECO:0000256" key="1">
    <source>
        <dbReference type="ARBA" id="ARBA00001970"/>
    </source>
</evidence>
<evidence type="ECO:0000259" key="14">
    <source>
        <dbReference type="Pfam" id="PF01292"/>
    </source>
</evidence>
<evidence type="ECO:0000256" key="2">
    <source>
        <dbReference type="ARBA" id="ARBA00004651"/>
    </source>
</evidence>
<evidence type="ECO:0000313" key="15">
    <source>
        <dbReference type="EMBL" id="MCF3947490.1"/>
    </source>
</evidence>
<feature type="transmembrane region" description="Helical" evidence="13">
    <location>
        <begin position="144"/>
        <end position="164"/>
    </location>
</feature>
<accession>A0ABS9DXN2</accession>
<dbReference type="Proteomes" id="UP001521209">
    <property type="component" value="Unassembled WGS sequence"/>
</dbReference>
<evidence type="ECO:0000256" key="3">
    <source>
        <dbReference type="ARBA" id="ARBA00022448"/>
    </source>
</evidence>
<evidence type="ECO:0000256" key="10">
    <source>
        <dbReference type="ARBA" id="ARBA00023004"/>
    </source>
</evidence>
<evidence type="ECO:0000256" key="5">
    <source>
        <dbReference type="ARBA" id="ARBA00022617"/>
    </source>
</evidence>
<keyword evidence="4" id="KW-1003">Cell membrane</keyword>
<keyword evidence="11 13" id="KW-0472">Membrane</keyword>
<dbReference type="InterPro" id="IPR011577">
    <property type="entry name" value="Cyt_b561_bac/Ni-Hgenase"/>
</dbReference>
<comment type="caution">
    <text evidence="15">The sequence shown here is derived from an EMBL/GenBank/DDBJ whole genome shotgun (WGS) entry which is preliminary data.</text>
</comment>
<evidence type="ECO:0000256" key="7">
    <source>
        <dbReference type="ARBA" id="ARBA00022723"/>
    </source>
</evidence>
<comment type="similarity">
    <text evidence="12">Belongs to the cytochrome b561 family.</text>
</comment>
<dbReference type="InterPro" id="IPR052168">
    <property type="entry name" value="Cytochrome_b561_oxidase"/>
</dbReference>
<dbReference type="PANTHER" id="PTHR30529:SF1">
    <property type="entry name" value="CYTOCHROME B561 HOMOLOG 2"/>
    <property type="match status" value="1"/>
</dbReference>
<feature type="transmembrane region" description="Helical" evidence="13">
    <location>
        <begin position="89"/>
        <end position="112"/>
    </location>
</feature>
<dbReference type="Gene3D" id="1.20.950.20">
    <property type="entry name" value="Transmembrane di-heme cytochromes, Chain C"/>
    <property type="match status" value="1"/>
</dbReference>